<dbReference type="InterPro" id="IPR015797">
    <property type="entry name" value="NUDIX_hydrolase-like_dom_sf"/>
</dbReference>
<comment type="caution">
    <text evidence="8">The sequence shown here is derived from an EMBL/GenBank/DDBJ whole genome shotgun (WGS) entry which is preliminary data.</text>
</comment>
<dbReference type="PROSITE" id="PS00893">
    <property type="entry name" value="NUDIX_BOX"/>
    <property type="match status" value="1"/>
</dbReference>
<feature type="domain" description="Nudix hydrolase" evidence="7">
    <location>
        <begin position="10"/>
        <end position="162"/>
    </location>
</feature>
<keyword evidence="4 6" id="KW-0378">Hydrolase</keyword>
<evidence type="ECO:0000256" key="5">
    <source>
        <dbReference type="ARBA" id="ARBA00022842"/>
    </source>
</evidence>
<dbReference type="NCBIfam" id="TIGR02705">
    <property type="entry name" value="nudix_YtkD"/>
    <property type="match status" value="1"/>
</dbReference>
<dbReference type="Pfam" id="PF00293">
    <property type="entry name" value="NUDIX"/>
    <property type="match status" value="1"/>
</dbReference>
<proteinExistence type="inferred from homology"/>
<organism evidence="8 9">
    <name type="scientific">Salsuginibacillus halophilus</name>
    <dbReference type="NCBI Taxonomy" id="517424"/>
    <lineage>
        <taxon>Bacteria</taxon>
        <taxon>Bacillati</taxon>
        <taxon>Bacillota</taxon>
        <taxon>Bacilli</taxon>
        <taxon>Bacillales</taxon>
        <taxon>Bacillaceae</taxon>
        <taxon>Salsuginibacillus</taxon>
    </lineage>
</organism>
<protein>
    <submittedName>
        <fullName evidence="8">8-oxo-dGTPase</fullName>
    </submittedName>
</protein>
<gene>
    <name evidence="8" type="ORF">B0H94_108103</name>
</gene>
<dbReference type="GO" id="GO:0005737">
    <property type="term" value="C:cytoplasm"/>
    <property type="evidence" value="ECO:0007669"/>
    <property type="project" value="TreeGrafter"/>
</dbReference>
<dbReference type="EMBL" id="PYAV01000008">
    <property type="protein sequence ID" value="PSL44492.1"/>
    <property type="molecule type" value="Genomic_DNA"/>
</dbReference>
<evidence type="ECO:0000313" key="9">
    <source>
        <dbReference type="Proteomes" id="UP000242310"/>
    </source>
</evidence>
<comment type="similarity">
    <text evidence="2 6">Belongs to the Nudix hydrolase family.</text>
</comment>
<comment type="cofactor">
    <cofactor evidence="1">
        <name>Mg(2+)</name>
        <dbReference type="ChEBI" id="CHEBI:18420"/>
    </cofactor>
</comment>
<dbReference type="InterPro" id="IPR020084">
    <property type="entry name" value="NUDIX_hydrolase_CS"/>
</dbReference>
<dbReference type="PROSITE" id="PS51462">
    <property type="entry name" value="NUDIX"/>
    <property type="match status" value="1"/>
</dbReference>
<dbReference type="PANTHER" id="PTHR43758:SF8">
    <property type="entry name" value="8-OXO-DGTP DIPHOSPHATASE YTKD-RELATED"/>
    <property type="match status" value="1"/>
</dbReference>
<keyword evidence="5" id="KW-0460">Magnesium</keyword>
<dbReference type="GO" id="GO:0046872">
    <property type="term" value="F:metal ion binding"/>
    <property type="evidence" value="ECO:0007669"/>
    <property type="project" value="UniProtKB-KW"/>
</dbReference>
<accession>A0A2P8HE53</accession>
<dbReference type="Proteomes" id="UP000242310">
    <property type="component" value="Unassembled WGS sequence"/>
</dbReference>
<dbReference type="InterPro" id="IPR020476">
    <property type="entry name" value="Nudix_hydrolase"/>
</dbReference>
<dbReference type="SUPFAM" id="SSF55811">
    <property type="entry name" value="Nudix"/>
    <property type="match status" value="1"/>
</dbReference>
<evidence type="ECO:0000256" key="6">
    <source>
        <dbReference type="RuleBase" id="RU003476"/>
    </source>
</evidence>
<dbReference type="InterPro" id="IPR000086">
    <property type="entry name" value="NUDIX_hydrolase_dom"/>
</dbReference>
<keyword evidence="3" id="KW-0479">Metal-binding</keyword>
<name>A0A2P8HE53_9BACI</name>
<dbReference type="Gene3D" id="3.90.79.10">
    <property type="entry name" value="Nucleoside Triphosphate Pyrophosphohydrolase"/>
    <property type="match status" value="1"/>
</dbReference>
<dbReference type="AlphaFoldDB" id="A0A2P8HE53"/>
<reference evidence="8 9" key="1">
    <citation type="submission" date="2018-03" db="EMBL/GenBank/DDBJ databases">
        <title>Genomic Encyclopedia of Type Strains, Phase III (KMG-III): the genomes of soil and plant-associated and newly described type strains.</title>
        <authorList>
            <person name="Whitman W."/>
        </authorList>
    </citation>
    <scope>NUCLEOTIDE SEQUENCE [LARGE SCALE GENOMIC DNA]</scope>
    <source>
        <strain evidence="8 9">CGMCC 1.07653</strain>
    </source>
</reference>
<evidence type="ECO:0000256" key="3">
    <source>
        <dbReference type="ARBA" id="ARBA00022723"/>
    </source>
</evidence>
<evidence type="ECO:0000256" key="2">
    <source>
        <dbReference type="ARBA" id="ARBA00005582"/>
    </source>
</evidence>
<evidence type="ECO:0000313" key="8">
    <source>
        <dbReference type="EMBL" id="PSL44492.1"/>
    </source>
</evidence>
<evidence type="ECO:0000256" key="1">
    <source>
        <dbReference type="ARBA" id="ARBA00001946"/>
    </source>
</evidence>
<dbReference type="PRINTS" id="PR00502">
    <property type="entry name" value="NUDIXFAMILY"/>
</dbReference>
<dbReference type="RefSeq" id="WP_106588965.1">
    <property type="nucleotide sequence ID" value="NZ_PYAV01000008.1"/>
</dbReference>
<sequence>MNVHTFKDYYANQVRLSFMRDPFSAVPGHVWVICRYQGRWLLTVHPRRGLEFPGGKVERNEPAEAAAVREVWEETGGKVAELLYIGQYEVRGRADTVVKNVYFAEVDVLVEKNDYMETEGPLLLDELPKVLQKQKNYSFIMKDEVLPLSLKEIRKRQQKKRK</sequence>
<evidence type="ECO:0000256" key="4">
    <source>
        <dbReference type="ARBA" id="ARBA00022801"/>
    </source>
</evidence>
<dbReference type="GO" id="GO:0016818">
    <property type="term" value="F:hydrolase activity, acting on acid anhydrides, in phosphorus-containing anhydrides"/>
    <property type="evidence" value="ECO:0007669"/>
    <property type="project" value="TreeGrafter"/>
</dbReference>
<keyword evidence="9" id="KW-1185">Reference proteome</keyword>
<dbReference type="OrthoDB" id="9131041at2"/>
<dbReference type="PANTHER" id="PTHR43758">
    <property type="entry name" value="7,8-DIHYDRO-8-OXOGUANINE TRIPHOSPHATASE"/>
    <property type="match status" value="1"/>
</dbReference>
<dbReference type="CDD" id="cd04665">
    <property type="entry name" value="NUDIX_RppH"/>
    <property type="match status" value="1"/>
</dbReference>
<evidence type="ECO:0000259" key="7">
    <source>
        <dbReference type="PROSITE" id="PS51462"/>
    </source>
</evidence>
<dbReference type="InterPro" id="IPR014078">
    <property type="entry name" value="Nudix_YtkD"/>
</dbReference>